<name>A0A226E872_FOLCA</name>
<accession>A0A226E872</accession>
<dbReference type="EMBL" id="LNIX01000005">
    <property type="protein sequence ID" value="OXA53803.1"/>
    <property type="molecule type" value="Genomic_DNA"/>
</dbReference>
<organism evidence="2 3">
    <name type="scientific">Folsomia candida</name>
    <name type="common">Springtail</name>
    <dbReference type="NCBI Taxonomy" id="158441"/>
    <lineage>
        <taxon>Eukaryota</taxon>
        <taxon>Metazoa</taxon>
        <taxon>Ecdysozoa</taxon>
        <taxon>Arthropoda</taxon>
        <taxon>Hexapoda</taxon>
        <taxon>Collembola</taxon>
        <taxon>Entomobryomorpha</taxon>
        <taxon>Isotomoidea</taxon>
        <taxon>Isotomidae</taxon>
        <taxon>Proisotominae</taxon>
        <taxon>Folsomia</taxon>
    </lineage>
</organism>
<keyword evidence="1" id="KW-0812">Transmembrane</keyword>
<comment type="caution">
    <text evidence="2">The sequence shown here is derived from an EMBL/GenBank/DDBJ whole genome shotgun (WGS) entry which is preliminary data.</text>
</comment>
<reference evidence="2 3" key="1">
    <citation type="submission" date="2015-12" db="EMBL/GenBank/DDBJ databases">
        <title>The genome of Folsomia candida.</title>
        <authorList>
            <person name="Faddeeva A."/>
            <person name="Derks M.F."/>
            <person name="Anvar Y."/>
            <person name="Smit S."/>
            <person name="Van Straalen N."/>
            <person name="Roelofs D."/>
        </authorList>
    </citation>
    <scope>NUCLEOTIDE SEQUENCE [LARGE SCALE GENOMIC DNA]</scope>
    <source>
        <strain evidence="2 3">VU population</strain>
        <tissue evidence="2">Whole body</tissue>
    </source>
</reference>
<sequence>MFLRFERTLWGKQCPAEFRKLGRYLSYSLWVLVFEGSIAAALLVFVIILVQRIPFLGSLIPEMHDGLTTVILTLGHVTTLAFQTWQFCTLITSLLLVAGNVLITTIFSLFVYVGHLIK</sequence>
<evidence type="ECO:0000256" key="1">
    <source>
        <dbReference type="SAM" id="Phobius"/>
    </source>
</evidence>
<proteinExistence type="predicted"/>
<keyword evidence="1" id="KW-1133">Transmembrane helix</keyword>
<keyword evidence="1" id="KW-0472">Membrane</keyword>
<dbReference type="AlphaFoldDB" id="A0A226E872"/>
<feature type="transmembrane region" description="Helical" evidence="1">
    <location>
        <begin position="27"/>
        <end position="50"/>
    </location>
</feature>
<feature type="transmembrane region" description="Helical" evidence="1">
    <location>
        <begin position="66"/>
        <end position="85"/>
    </location>
</feature>
<evidence type="ECO:0000313" key="3">
    <source>
        <dbReference type="Proteomes" id="UP000198287"/>
    </source>
</evidence>
<protein>
    <submittedName>
        <fullName evidence="2">Uncharacterized protein</fullName>
    </submittedName>
</protein>
<feature type="transmembrane region" description="Helical" evidence="1">
    <location>
        <begin position="91"/>
        <end position="113"/>
    </location>
</feature>
<keyword evidence="3" id="KW-1185">Reference proteome</keyword>
<dbReference type="Proteomes" id="UP000198287">
    <property type="component" value="Unassembled WGS sequence"/>
</dbReference>
<gene>
    <name evidence="2" type="ORF">Fcan01_10699</name>
</gene>
<evidence type="ECO:0000313" key="2">
    <source>
        <dbReference type="EMBL" id="OXA53803.1"/>
    </source>
</evidence>